<keyword evidence="2" id="KW-1185">Reference proteome</keyword>
<sequence length="213" mass="24732">MLAYELNNKISSIGEHPDELARFIVLYAQASTRKHKRWRGDGILICYENIALLKSEDEKLIICRAMFKKHPNDLEDGEIIKISNLEVQIQERIQEVKSRASGESSFSMVESTNEEHDLLAKSSLLNKPINDLAGKTPPLIINEQDVKEGNDSPVIVDAFIARNLRDHQKDGVRFIYSKLKNERKFIMKEDYYRIRPVVLFLRMKWALAKLYKQ</sequence>
<feature type="domain" description="5'-3' DNA helicase ZGRF1-like N-terminal" evidence="1">
    <location>
        <begin position="22"/>
        <end position="96"/>
    </location>
</feature>
<dbReference type="Pfam" id="PF10382">
    <property type="entry name" value="ZGRF1-like_N"/>
    <property type="match status" value="1"/>
</dbReference>
<name>A0A1I7XCB7_HETBA</name>
<evidence type="ECO:0000313" key="2">
    <source>
        <dbReference type="Proteomes" id="UP000095283"/>
    </source>
</evidence>
<evidence type="ECO:0000313" key="3">
    <source>
        <dbReference type="WBParaSite" id="Hba_15000"/>
    </source>
</evidence>
<organism evidence="2 3">
    <name type="scientific">Heterorhabditis bacteriophora</name>
    <name type="common">Entomopathogenic nematode worm</name>
    <dbReference type="NCBI Taxonomy" id="37862"/>
    <lineage>
        <taxon>Eukaryota</taxon>
        <taxon>Metazoa</taxon>
        <taxon>Ecdysozoa</taxon>
        <taxon>Nematoda</taxon>
        <taxon>Chromadorea</taxon>
        <taxon>Rhabditida</taxon>
        <taxon>Rhabditina</taxon>
        <taxon>Rhabditomorpha</taxon>
        <taxon>Strongyloidea</taxon>
        <taxon>Heterorhabditidae</taxon>
        <taxon>Heterorhabditis</taxon>
    </lineage>
</organism>
<protein>
    <submittedName>
        <fullName evidence="3">DUF2439 domain-containing protein</fullName>
    </submittedName>
</protein>
<proteinExistence type="predicted"/>
<dbReference type="WBParaSite" id="Hba_15000">
    <property type="protein sequence ID" value="Hba_15000"/>
    <property type="gene ID" value="Hba_15000"/>
</dbReference>
<dbReference type="AlphaFoldDB" id="A0A1I7XCB7"/>
<reference evidence="3" key="1">
    <citation type="submission" date="2016-11" db="UniProtKB">
        <authorList>
            <consortium name="WormBaseParasite"/>
        </authorList>
    </citation>
    <scope>IDENTIFICATION</scope>
</reference>
<dbReference type="Proteomes" id="UP000095283">
    <property type="component" value="Unplaced"/>
</dbReference>
<accession>A0A1I7XCB7</accession>
<evidence type="ECO:0000259" key="1">
    <source>
        <dbReference type="Pfam" id="PF10382"/>
    </source>
</evidence>
<dbReference type="InterPro" id="IPR018838">
    <property type="entry name" value="ZGRF1-like_N"/>
</dbReference>